<evidence type="ECO:0000256" key="1">
    <source>
        <dbReference type="ARBA" id="ARBA00023015"/>
    </source>
</evidence>
<keyword evidence="3" id="KW-0804">Transcription</keyword>
<dbReference type="Gene3D" id="1.10.260.40">
    <property type="entry name" value="lambda repressor-like DNA-binding domains"/>
    <property type="match status" value="1"/>
</dbReference>
<dbReference type="GO" id="GO:0003677">
    <property type="term" value="F:DNA binding"/>
    <property type="evidence" value="ECO:0007669"/>
    <property type="project" value="UniProtKB-KW"/>
</dbReference>
<evidence type="ECO:0000256" key="2">
    <source>
        <dbReference type="ARBA" id="ARBA00023125"/>
    </source>
</evidence>
<protein>
    <submittedName>
        <fullName evidence="5">LacI family DNA-binding transcriptional regulator</fullName>
    </submittedName>
</protein>
<sequence>MAQSTIRDVARVANVSLGTVSNYLNGNKRISDATRQRIDAAIDELQFVRNAAVRVMQGGRSHVIAFIVPDGGNPFFLEVARGIEDFAIENGRVVVSCNTEGELEREKHYAKALSEMRVEAVIAVASATNEHLLSTLQQSGVRVVTLGRQLPGSPYPAVDVDDLRGGFIAMGHLLERGHRRVAFLGAPEAESQIRARYAGCVAAYTDAGLDASQLLRVDADLNSPTARSAASRAILALDPRPTAIVCANDVIALALEAEAIRAGLRIPADLAIVGYDDIEGAAIAPIPLTTVHQPRYDLGHQAAELALSPNYPVATVQPFSPRLVVREST</sequence>
<dbReference type="Pfam" id="PF00356">
    <property type="entry name" value="LacI"/>
    <property type="match status" value="1"/>
</dbReference>
<keyword evidence="2 5" id="KW-0238">DNA-binding</keyword>
<dbReference type="Gene3D" id="3.40.50.2300">
    <property type="match status" value="2"/>
</dbReference>
<dbReference type="Proteomes" id="UP001596039">
    <property type="component" value="Unassembled WGS sequence"/>
</dbReference>
<dbReference type="PANTHER" id="PTHR30146:SF109">
    <property type="entry name" value="HTH-TYPE TRANSCRIPTIONAL REGULATOR GALS"/>
    <property type="match status" value="1"/>
</dbReference>
<organism evidence="5 6">
    <name type="scientific">Lysinimonas soli</name>
    <dbReference type="NCBI Taxonomy" id="1074233"/>
    <lineage>
        <taxon>Bacteria</taxon>
        <taxon>Bacillati</taxon>
        <taxon>Actinomycetota</taxon>
        <taxon>Actinomycetes</taxon>
        <taxon>Micrococcales</taxon>
        <taxon>Microbacteriaceae</taxon>
        <taxon>Lysinimonas</taxon>
    </lineage>
</organism>
<proteinExistence type="predicted"/>
<evidence type="ECO:0000313" key="5">
    <source>
        <dbReference type="EMBL" id="MFC5500839.1"/>
    </source>
</evidence>
<dbReference type="PROSITE" id="PS00356">
    <property type="entry name" value="HTH_LACI_1"/>
    <property type="match status" value="1"/>
</dbReference>
<dbReference type="SMART" id="SM00354">
    <property type="entry name" value="HTH_LACI"/>
    <property type="match status" value="1"/>
</dbReference>
<keyword evidence="1" id="KW-0805">Transcription regulation</keyword>
<dbReference type="SUPFAM" id="SSF47413">
    <property type="entry name" value="lambda repressor-like DNA-binding domains"/>
    <property type="match status" value="1"/>
</dbReference>
<dbReference type="PROSITE" id="PS50932">
    <property type="entry name" value="HTH_LACI_2"/>
    <property type="match status" value="1"/>
</dbReference>
<dbReference type="EMBL" id="JBHSMG010000001">
    <property type="protein sequence ID" value="MFC5500839.1"/>
    <property type="molecule type" value="Genomic_DNA"/>
</dbReference>
<evidence type="ECO:0000259" key="4">
    <source>
        <dbReference type="PROSITE" id="PS50932"/>
    </source>
</evidence>
<dbReference type="RefSeq" id="WP_386738450.1">
    <property type="nucleotide sequence ID" value="NZ_JBHSMG010000001.1"/>
</dbReference>
<gene>
    <name evidence="5" type="ORF">ACFPJ4_01150</name>
</gene>
<evidence type="ECO:0000313" key="6">
    <source>
        <dbReference type="Proteomes" id="UP001596039"/>
    </source>
</evidence>
<dbReference type="CDD" id="cd01392">
    <property type="entry name" value="HTH_LacI"/>
    <property type="match status" value="1"/>
</dbReference>
<comment type="caution">
    <text evidence="5">The sequence shown here is derived from an EMBL/GenBank/DDBJ whole genome shotgun (WGS) entry which is preliminary data.</text>
</comment>
<name>A0ABW0NM80_9MICO</name>
<dbReference type="PANTHER" id="PTHR30146">
    <property type="entry name" value="LACI-RELATED TRANSCRIPTIONAL REPRESSOR"/>
    <property type="match status" value="1"/>
</dbReference>
<dbReference type="InterPro" id="IPR046335">
    <property type="entry name" value="LacI/GalR-like_sensor"/>
</dbReference>
<feature type="domain" description="HTH lacI-type" evidence="4">
    <location>
        <begin position="4"/>
        <end position="58"/>
    </location>
</feature>
<evidence type="ECO:0000256" key="3">
    <source>
        <dbReference type="ARBA" id="ARBA00023163"/>
    </source>
</evidence>
<dbReference type="InterPro" id="IPR010982">
    <property type="entry name" value="Lambda_DNA-bd_dom_sf"/>
</dbReference>
<reference evidence="6" key="1">
    <citation type="journal article" date="2019" name="Int. J. Syst. Evol. Microbiol.">
        <title>The Global Catalogue of Microorganisms (GCM) 10K type strain sequencing project: providing services to taxonomists for standard genome sequencing and annotation.</title>
        <authorList>
            <consortium name="The Broad Institute Genomics Platform"/>
            <consortium name="The Broad Institute Genome Sequencing Center for Infectious Disease"/>
            <person name="Wu L."/>
            <person name="Ma J."/>
        </authorList>
    </citation>
    <scope>NUCLEOTIDE SEQUENCE [LARGE SCALE GENOMIC DNA]</scope>
    <source>
        <strain evidence="6">CGMCC 4.6997</strain>
    </source>
</reference>
<keyword evidence="6" id="KW-1185">Reference proteome</keyword>
<dbReference type="CDD" id="cd06267">
    <property type="entry name" value="PBP1_LacI_sugar_binding-like"/>
    <property type="match status" value="1"/>
</dbReference>
<dbReference type="InterPro" id="IPR000843">
    <property type="entry name" value="HTH_LacI"/>
</dbReference>
<accession>A0ABW0NM80</accession>
<dbReference type="Pfam" id="PF13377">
    <property type="entry name" value="Peripla_BP_3"/>
    <property type="match status" value="1"/>
</dbReference>
<dbReference type="SUPFAM" id="SSF53822">
    <property type="entry name" value="Periplasmic binding protein-like I"/>
    <property type="match status" value="1"/>
</dbReference>
<dbReference type="InterPro" id="IPR028082">
    <property type="entry name" value="Peripla_BP_I"/>
</dbReference>